<dbReference type="EMBL" id="JBHRTP010000022">
    <property type="protein sequence ID" value="MFC3107909.1"/>
    <property type="molecule type" value="Genomic_DNA"/>
</dbReference>
<dbReference type="Pfam" id="PF04892">
    <property type="entry name" value="VanZ"/>
    <property type="match status" value="1"/>
</dbReference>
<protein>
    <submittedName>
        <fullName evidence="3">VanZ family protein</fullName>
    </submittedName>
</protein>
<reference evidence="4" key="1">
    <citation type="journal article" date="2019" name="Int. J. Syst. Evol. Microbiol.">
        <title>The Global Catalogue of Microorganisms (GCM) 10K type strain sequencing project: providing services to taxonomists for standard genome sequencing and annotation.</title>
        <authorList>
            <consortium name="The Broad Institute Genomics Platform"/>
            <consortium name="The Broad Institute Genome Sequencing Center for Infectious Disease"/>
            <person name="Wu L."/>
            <person name="Ma J."/>
        </authorList>
    </citation>
    <scope>NUCLEOTIDE SEQUENCE [LARGE SCALE GENOMIC DNA]</scope>
    <source>
        <strain evidence="4">KCTC 42986</strain>
    </source>
</reference>
<evidence type="ECO:0000256" key="1">
    <source>
        <dbReference type="SAM" id="Phobius"/>
    </source>
</evidence>
<feature type="transmembrane region" description="Helical" evidence="1">
    <location>
        <begin position="279"/>
        <end position="302"/>
    </location>
</feature>
<feature type="transmembrane region" description="Helical" evidence="1">
    <location>
        <begin position="89"/>
        <end position="110"/>
    </location>
</feature>
<evidence type="ECO:0000313" key="3">
    <source>
        <dbReference type="EMBL" id="MFC3107909.1"/>
    </source>
</evidence>
<sequence length="380" mass="41385">MIAAAPPPTSPSASPFARAALMAYLLLIVYASWYPFTGWQDIGVSPFAFLTAPFPRYWTLFDVWTNVVGYVPFGALAVLALYPLLRGAAAWLLASLAGVLVSGGMEAVQTFLPNRVSSNVDFYTNATGACIGALLGLLLTPPLLQRGRLRLLRQRWFAPEASRGLIVIALWPLAQIYPQAFLFGHGQLLPILSDWLSSWLSMPIDLGDLLRHGAELTVEQYWLSETIITACGLTGAVLTLLSLLNREAPKLPLALLVLVAALTVKSLACALLFAPDNAFVWLTPAAFGGILIGALMLAGLLFTRPYAQRRLAIVTLLISLAVLNAIPANPYFIATLQTWVQGKFLNFNGAAQFLSLLWPFSALWFLFRRSAEAKPGARYH</sequence>
<feature type="transmembrane region" description="Helical" evidence="1">
    <location>
        <begin position="221"/>
        <end position="244"/>
    </location>
</feature>
<keyword evidence="1" id="KW-1133">Transmembrane helix</keyword>
<evidence type="ECO:0000313" key="4">
    <source>
        <dbReference type="Proteomes" id="UP001595530"/>
    </source>
</evidence>
<keyword evidence="1" id="KW-0812">Transmembrane</keyword>
<gene>
    <name evidence="3" type="ORF">ACFOFO_08035</name>
</gene>
<feature type="transmembrane region" description="Helical" evidence="1">
    <location>
        <begin position="345"/>
        <end position="367"/>
    </location>
</feature>
<dbReference type="Proteomes" id="UP001595530">
    <property type="component" value="Unassembled WGS sequence"/>
</dbReference>
<feature type="transmembrane region" description="Helical" evidence="1">
    <location>
        <begin position="16"/>
        <end position="36"/>
    </location>
</feature>
<proteinExistence type="predicted"/>
<dbReference type="InterPro" id="IPR006976">
    <property type="entry name" value="VanZ-like"/>
</dbReference>
<feature type="transmembrane region" description="Helical" evidence="1">
    <location>
        <begin position="63"/>
        <end position="82"/>
    </location>
</feature>
<organism evidence="3 4">
    <name type="scientific">Undibacterium arcticum</name>
    <dbReference type="NCBI Taxonomy" id="1762892"/>
    <lineage>
        <taxon>Bacteria</taxon>
        <taxon>Pseudomonadati</taxon>
        <taxon>Pseudomonadota</taxon>
        <taxon>Betaproteobacteria</taxon>
        <taxon>Burkholderiales</taxon>
        <taxon>Oxalobacteraceae</taxon>
        <taxon>Undibacterium</taxon>
    </lineage>
</organism>
<name>A0ABV7F191_9BURK</name>
<evidence type="ECO:0000259" key="2">
    <source>
        <dbReference type="Pfam" id="PF04892"/>
    </source>
</evidence>
<dbReference type="RefSeq" id="WP_390322023.1">
    <property type="nucleotide sequence ID" value="NZ_JBHRTP010000022.1"/>
</dbReference>
<feature type="transmembrane region" description="Helical" evidence="1">
    <location>
        <begin position="122"/>
        <end position="144"/>
    </location>
</feature>
<keyword evidence="1" id="KW-0472">Membrane</keyword>
<feature type="transmembrane region" description="Helical" evidence="1">
    <location>
        <begin position="311"/>
        <end position="333"/>
    </location>
</feature>
<accession>A0ABV7F191</accession>
<feature type="domain" description="VanZ-like" evidence="2">
    <location>
        <begin position="23"/>
        <end position="138"/>
    </location>
</feature>
<keyword evidence="4" id="KW-1185">Reference proteome</keyword>
<feature type="transmembrane region" description="Helical" evidence="1">
    <location>
        <begin position="251"/>
        <end position="273"/>
    </location>
</feature>
<feature type="transmembrane region" description="Helical" evidence="1">
    <location>
        <begin position="165"/>
        <end position="184"/>
    </location>
</feature>
<comment type="caution">
    <text evidence="3">The sequence shown here is derived from an EMBL/GenBank/DDBJ whole genome shotgun (WGS) entry which is preliminary data.</text>
</comment>